<comment type="catalytic activity">
    <reaction evidence="1">
        <text>4-amino-5-aminomethyl-2-methylpyrimidine + H2O = 4-amino-5-hydroxymethyl-2-methylpyrimidine + NH4(+)</text>
        <dbReference type="Rhea" id="RHEA:31799"/>
        <dbReference type="ChEBI" id="CHEBI:15377"/>
        <dbReference type="ChEBI" id="CHEBI:16892"/>
        <dbReference type="ChEBI" id="CHEBI:28938"/>
        <dbReference type="ChEBI" id="CHEBI:63416"/>
        <dbReference type="EC" id="3.5.99.2"/>
    </reaction>
</comment>
<sequence>MSLFNSLKNDNLETWHSYTKHEFVQGLGDGTLPIAAFKKYLVQDYLFLIEFARAYALGMYKSTDLVQMRKCLSSAKGILEVEMSLHIRLCESWGLSENEIVATPEEPANLAYTRYVLDTAMKGDMLDLKVALAPCAIGYGEIGAELAKQDGALDTSNPYAEWIKEYSSDEYQELAADAVKEIDDLGALYATDARYAKLSRIFREATRLEANFWQMGLEL</sequence>
<proteinExistence type="inferred from homology"/>
<dbReference type="CDD" id="cd19367">
    <property type="entry name" value="TenA_C_ScTHI20-like"/>
    <property type="match status" value="1"/>
</dbReference>
<name>A0A1I4E2U6_9HYPH</name>
<dbReference type="InterPro" id="IPR016084">
    <property type="entry name" value="Haem_Oase-like_multi-hlx"/>
</dbReference>
<evidence type="ECO:0000256" key="1">
    <source>
        <dbReference type="RuleBase" id="RU363093"/>
    </source>
</evidence>
<dbReference type="RefSeq" id="WP_093522830.1">
    <property type="nucleotide sequence ID" value="NZ_FOSK01000013.1"/>
</dbReference>
<keyword evidence="1" id="KW-0784">Thiamine biosynthesis</keyword>
<dbReference type="EMBL" id="FOSK01000013">
    <property type="protein sequence ID" value="SFL00072.1"/>
    <property type="molecule type" value="Genomic_DNA"/>
</dbReference>
<evidence type="ECO:0000313" key="4">
    <source>
        <dbReference type="Proteomes" id="UP000199598"/>
    </source>
</evidence>
<dbReference type="InterPro" id="IPR004305">
    <property type="entry name" value="Thiaminase-2/PQQC"/>
</dbReference>
<comment type="function">
    <text evidence="1">Catalyzes an amino-pyrimidine hydrolysis reaction at the C5' of the pyrimidine moiety of thiamine compounds, a reaction that is part of a thiamine salvage pathway.</text>
</comment>
<comment type="caution">
    <text evidence="3">The sequence shown here is derived from an EMBL/GenBank/DDBJ whole genome shotgun (WGS) entry which is preliminary data.</text>
</comment>
<dbReference type="PANTHER" id="PTHR43198">
    <property type="entry name" value="BIFUNCTIONAL TH2 PROTEIN"/>
    <property type="match status" value="1"/>
</dbReference>
<organism evidence="3 4">
    <name type="scientific">Pseudovibrio ascidiaceicola</name>
    <dbReference type="NCBI Taxonomy" id="285279"/>
    <lineage>
        <taxon>Bacteria</taxon>
        <taxon>Pseudomonadati</taxon>
        <taxon>Pseudomonadota</taxon>
        <taxon>Alphaproteobacteria</taxon>
        <taxon>Hyphomicrobiales</taxon>
        <taxon>Stappiaceae</taxon>
        <taxon>Pseudovibrio</taxon>
    </lineage>
</organism>
<dbReference type="Gene3D" id="1.20.910.10">
    <property type="entry name" value="Heme oxygenase-like"/>
    <property type="match status" value="1"/>
</dbReference>
<dbReference type="InterPro" id="IPR027574">
    <property type="entry name" value="Thiaminase_II"/>
</dbReference>
<reference evidence="3 4" key="1">
    <citation type="submission" date="2016-10" db="EMBL/GenBank/DDBJ databases">
        <authorList>
            <person name="Varghese N."/>
            <person name="Submissions S."/>
        </authorList>
    </citation>
    <scope>NUCLEOTIDE SEQUENCE [LARGE SCALE GENOMIC DNA]</scope>
    <source>
        <strain evidence="3 4">DSM 16392</strain>
    </source>
</reference>
<dbReference type="Pfam" id="PF03070">
    <property type="entry name" value="TENA_THI-4"/>
    <property type="match status" value="1"/>
</dbReference>
<dbReference type="SUPFAM" id="SSF48613">
    <property type="entry name" value="Heme oxygenase-like"/>
    <property type="match status" value="1"/>
</dbReference>
<accession>A0A1I4E2U6</accession>
<evidence type="ECO:0000259" key="2">
    <source>
        <dbReference type="Pfam" id="PF03070"/>
    </source>
</evidence>
<dbReference type="Proteomes" id="UP000199598">
    <property type="component" value="Unassembled WGS sequence"/>
</dbReference>
<protein>
    <recommendedName>
        <fullName evidence="1">Aminopyrimidine aminohydrolase</fullName>
        <ecNumber evidence="1">3.5.99.2</ecNumber>
    </recommendedName>
</protein>
<gene>
    <name evidence="3" type="ORF">SAMN04488518_113167</name>
</gene>
<comment type="similarity">
    <text evidence="1">Belongs to the TenA family.</text>
</comment>
<dbReference type="InterPro" id="IPR050967">
    <property type="entry name" value="Thiamine_Salvage_TenA"/>
</dbReference>
<keyword evidence="4" id="KW-1185">Reference proteome</keyword>
<comment type="pathway">
    <text evidence="1">Cofactor biosynthesis; thiamine diphosphate biosynthesis.</text>
</comment>
<feature type="domain" description="Thiaminase-2/PQQC" evidence="2">
    <location>
        <begin position="13"/>
        <end position="218"/>
    </location>
</feature>
<evidence type="ECO:0000313" key="3">
    <source>
        <dbReference type="EMBL" id="SFL00072.1"/>
    </source>
</evidence>
<comment type="catalytic activity">
    <reaction evidence="1">
        <text>thiamine + H2O = 5-(2-hydroxyethyl)-4-methylthiazole + 4-amino-5-hydroxymethyl-2-methylpyrimidine + H(+)</text>
        <dbReference type="Rhea" id="RHEA:17509"/>
        <dbReference type="ChEBI" id="CHEBI:15377"/>
        <dbReference type="ChEBI" id="CHEBI:15378"/>
        <dbReference type="ChEBI" id="CHEBI:16892"/>
        <dbReference type="ChEBI" id="CHEBI:17957"/>
        <dbReference type="ChEBI" id="CHEBI:18385"/>
        <dbReference type="EC" id="3.5.99.2"/>
    </reaction>
</comment>
<dbReference type="EC" id="3.5.99.2" evidence="1"/>
<keyword evidence="1" id="KW-0378">Hydrolase</keyword>
<dbReference type="NCBIfam" id="TIGR04306">
    <property type="entry name" value="salvage_TenA"/>
    <property type="match status" value="1"/>
</dbReference>
<dbReference type="PANTHER" id="PTHR43198:SF2">
    <property type="entry name" value="SI:CH1073-67J19.1-RELATED"/>
    <property type="match status" value="1"/>
</dbReference>